<gene>
    <name evidence="1" type="ORF">H5410_026675</name>
</gene>
<reference evidence="1 2" key="1">
    <citation type="submission" date="2020-09" db="EMBL/GenBank/DDBJ databases">
        <title>De no assembly of potato wild relative species, Solanum commersonii.</title>
        <authorList>
            <person name="Cho K."/>
        </authorList>
    </citation>
    <scope>NUCLEOTIDE SEQUENCE [LARGE SCALE GENOMIC DNA]</scope>
    <source>
        <strain evidence="1">LZ3.2</strain>
        <tissue evidence="1">Leaf</tissue>
    </source>
</reference>
<keyword evidence="2" id="KW-1185">Reference proteome</keyword>
<evidence type="ECO:0000313" key="1">
    <source>
        <dbReference type="EMBL" id="KAG5605183.1"/>
    </source>
</evidence>
<dbReference type="AlphaFoldDB" id="A0A9J5YZQ3"/>
<evidence type="ECO:0000313" key="2">
    <source>
        <dbReference type="Proteomes" id="UP000824120"/>
    </source>
</evidence>
<sequence>MYAAWETGSDNSNEDDTEDIALMAMEDYEPDSESDTEIREDQINKIGFIGIGPRYRVKLSKPILPEFSFLLDHFYVRWHLAVWKVERSADGWLLLCCMLVLVGRRRSRLCCGCLLIDWRLLLVDTDHQNSEVGTRERRSLFAFGKWELRYCKVEK</sequence>
<protein>
    <submittedName>
        <fullName evidence="1">Uncharacterized protein</fullName>
    </submittedName>
</protein>
<accession>A0A9J5YZQ3</accession>
<name>A0A9J5YZQ3_SOLCO</name>
<dbReference type="EMBL" id="JACXVP010000005">
    <property type="protein sequence ID" value="KAG5605183.1"/>
    <property type="molecule type" value="Genomic_DNA"/>
</dbReference>
<dbReference type="OrthoDB" id="1328685at2759"/>
<proteinExistence type="predicted"/>
<dbReference type="Proteomes" id="UP000824120">
    <property type="component" value="Chromosome 5"/>
</dbReference>
<organism evidence="1 2">
    <name type="scientific">Solanum commersonii</name>
    <name type="common">Commerson's wild potato</name>
    <name type="synonym">Commerson's nightshade</name>
    <dbReference type="NCBI Taxonomy" id="4109"/>
    <lineage>
        <taxon>Eukaryota</taxon>
        <taxon>Viridiplantae</taxon>
        <taxon>Streptophyta</taxon>
        <taxon>Embryophyta</taxon>
        <taxon>Tracheophyta</taxon>
        <taxon>Spermatophyta</taxon>
        <taxon>Magnoliopsida</taxon>
        <taxon>eudicotyledons</taxon>
        <taxon>Gunneridae</taxon>
        <taxon>Pentapetalae</taxon>
        <taxon>asterids</taxon>
        <taxon>lamiids</taxon>
        <taxon>Solanales</taxon>
        <taxon>Solanaceae</taxon>
        <taxon>Solanoideae</taxon>
        <taxon>Solaneae</taxon>
        <taxon>Solanum</taxon>
    </lineage>
</organism>
<comment type="caution">
    <text evidence="1">The sequence shown here is derived from an EMBL/GenBank/DDBJ whole genome shotgun (WGS) entry which is preliminary data.</text>
</comment>